<gene>
    <name evidence="1" type="ORF">C5167_046669</name>
</gene>
<proteinExistence type="predicted"/>
<protein>
    <recommendedName>
        <fullName evidence="3">RRM domain-containing protein</fullName>
    </recommendedName>
</protein>
<dbReference type="EMBL" id="CM010725">
    <property type="protein sequence ID" value="RZC83884.1"/>
    <property type="molecule type" value="Genomic_DNA"/>
</dbReference>
<organism evidence="1 2">
    <name type="scientific">Papaver somniferum</name>
    <name type="common">Opium poppy</name>
    <dbReference type="NCBI Taxonomy" id="3469"/>
    <lineage>
        <taxon>Eukaryota</taxon>
        <taxon>Viridiplantae</taxon>
        <taxon>Streptophyta</taxon>
        <taxon>Embryophyta</taxon>
        <taxon>Tracheophyta</taxon>
        <taxon>Spermatophyta</taxon>
        <taxon>Magnoliopsida</taxon>
        <taxon>Ranunculales</taxon>
        <taxon>Papaveraceae</taxon>
        <taxon>Papaveroideae</taxon>
        <taxon>Papaver</taxon>
    </lineage>
</organism>
<dbReference type="SUPFAM" id="SSF54928">
    <property type="entry name" value="RNA-binding domain, RBD"/>
    <property type="match status" value="1"/>
</dbReference>
<dbReference type="Proteomes" id="UP000316621">
    <property type="component" value="Chromosome 11"/>
</dbReference>
<accession>A0A4Y7LEG6</accession>
<dbReference type="AlphaFoldDB" id="A0A4Y7LEG6"/>
<evidence type="ECO:0000313" key="1">
    <source>
        <dbReference type="EMBL" id="RZC83884.1"/>
    </source>
</evidence>
<reference evidence="1 2" key="1">
    <citation type="journal article" date="2018" name="Science">
        <title>The opium poppy genome and morphinan production.</title>
        <authorList>
            <person name="Guo L."/>
            <person name="Winzer T."/>
            <person name="Yang X."/>
            <person name="Li Y."/>
            <person name="Ning Z."/>
            <person name="He Z."/>
            <person name="Teodor R."/>
            <person name="Lu Y."/>
            <person name="Bowser T.A."/>
            <person name="Graham I.A."/>
            <person name="Ye K."/>
        </authorList>
    </citation>
    <scope>NUCLEOTIDE SEQUENCE [LARGE SCALE GENOMIC DNA]</scope>
    <source>
        <strain evidence="2">cv. HN1</strain>
        <tissue evidence="1">Leaves</tissue>
    </source>
</reference>
<dbReference type="Gramene" id="RZC83884">
    <property type="protein sequence ID" value="RZC83884"/>
    <property type="gene ID" value="C5167_046669"/>
</dbReference>
<name>A0A4Y7LEG6_PAPSO</name>
<evidence type="ECO:0008006" key="3">
    <source>
        <dbReference type="Google" id="ProtNLM"/>
    </source>
</evidence>
<keyword evidence="2" id="KW-1185">Reference proteome</keyword>
<dbReference type="GO" id="GO:0003676">
    <property type="term" value="F:nucleic acid binding"/>
    <property type="evidence" value="ECO:0007669"/>
    <property type="project" value="InterPro"/>
</dbReference>
<sequence>MEIKLIDERHYSIKILSLSSSRAMATSFPGRYNTATWCLEIRNFNNYTAEDMYEFFKDYNVAHVYMTPIYVITYAEVRFWSKGEAEAALHASQGTFEASRSTYGADGRYWRPPLSPILK</sequence>
<evidence type="ECO:0000313" key="2">
    <source>
        <dbReference type="Proteomes" id="UP000316621"/>
    </source>
</evidence>
<dbReference type="InterPro" id="IPR035979">
    <property type="entry name" value="RBD_domain_sf"/>
</dbReference>